<feature type="region of interest" description="Disordered" evidence="1">
    <location>
        <begin position="189"/>
        <end position="212"/>
    </location>
</feature>
<proteinExistence type="predicted"/>
<keyword evidence="4" id="KW-1185">Reference proteome</keyword>
<feature type="compositionally biased region" description="Basic and acidic residues" evidence="1">
    <location>
        <begin position="127"/>
        <end position="138"/>
    </location>
</feature>
<dbReference type="Gene3D" id="1.20.5.650">
    <property type="entry name" value="Single helix bin"/>
    <property type="match status" value="1"/>
</dbReference>
<comment type="caution">
    <text evidence="3">The sequence shown here is derived from an EMBL/GenBank/DDBJ whole genome shotgun (WGS) entry which is preliminary data.</text>
</comment>
<feature type="compositionally biased region" description="Acidic residues" evidence="1">
    <location>
        <begin position="290"/>
        <end position="304"/>
    </location>
</feature>
<dbReference type="OrthoDB" id="511529at2759"/>
<dbReference type="Proteomes" id="UP000499080">
    <property type="component" value="Unassembled WGS sequence"/>
</dbReference>
<feature type="region of interest" description="Disordered" evidence="1">
    <location>
        <begin position="127"/>
        <end position="155"/>
    </location>
</feature>
<feature type="region of interest" description="Disordered" evidence="1">
    <location>
        <begin position="289"/>
        <end position="310"/>
    </location>
</feature>
<evidence type="ECO:0000259" key="2">
    <source>
        <dbReference type="Pfam" id="PF07741"/>
    </source>
</evidence>
<evidence type="ECO:0000313" key="4">
    <source>
        <dbReference type="Proteomes" id="UP000499080"/>
    </source>
</evidence>
<dbReference type="AlphaFoldDB" id="A0A4Y2TJG7"/>
<organism evidence="3 4">
    <name type="scientific">Araneus ventricosus</name>
    <name type="common">Orbweaver spider</name>
    <name type="synonym">Epeira ventricosa</name>
    <dbReference type="NCBI Taxonomy" id="182803"/>
    <lineage>
        <taxon>Eukaryota</taxon>
        <taxon>Metazoa</taxon>
        <taxon>Ecdysozoa</taxon>
        <taxon>Arthropoda</taxon>
        <taxon>Chelicerata</taxon>
        <taxon>Arachnida</taxon>
        <taxon>Araneae</taxon>
        <taxon>Araneomorphae</taxon>
        <taxon>Entelegynae</taxon>
        <taxon>Araneoidea</taxon>
        <taxon>Araneidae</taxon>
        <taxon>Araneus</taxon>
    </lineage>
</organism>
<dbReference type="Pfam" id="PF07741">
    <property type="entry name" value="BRF1"/>
    <property type="match status" value="1"/>
</dbReference>
<gene>
    <name evidence="3" type="primary">BRF1</name>
    <name evidence="3" type="ORF">AVEN_236948_2</name>
</gene>
<accession>A0A4Y2TJG7</accession>
<sequence length="357" mass="38969">MLIAANTLDSIKDVVGQDEAEVNNLVPFLAQEAESVADCVTITDDECNGKGLNPSLECIGLGSKNALNGPVTSTPADADADGSLDLTGIDDNEIDSYLLAPTECKKKSEMWHKFNADILEKLKEREDRKALEEKENPRKPPKKKRGPIRANSAGEAMSKLFEQKRISHKLNYDILKSLAPGNCLADLVEPETDSNSESNPPSLRSVRVRPKGKPALSTAHLNVKKALSDIIASSRQKTVSTLFGGRSISEVPPMKKVKVSESAELGGDAEKDAIDIDSFISKNHVLVPAAEEEDDVEEDEESEGEYGFSKGTVPELEKFAISQGDAEMLELLKNTRILTERRIIHEKICKENNAGLF</sequence>
<dbReference type="InterPro" id="IPR011665">
    <property type="entry name" value="BRF1_TBP-bd_dom"/>
</dbReference>
<name>A0A4Y2TJG7_ARAVE</name>
<evidence type="ECO:0000256" key="1">
    <source>
        <dbReference type="SAM" id="MobiDB-lite"/>
    </source>
</evidence>
<dbReference type="EMBL" id="BGPR01028386">
    <property type="protein sequence ID" value="GBN99519.1"/>
    <property type="molecule type" value="Genomic_DNA"/>
</dbReference>
<feature type="domain" description="Brf1 TBP-binding" evidence="2">
    <location>
        <begin position="88"/>
        <end position="178"/>
    </location>
</feature>
<protein>
    <submittedName>
        <fullName evidence="3">Transcription factor IIIB subunit</fullName>
    </submittedName>
</protein>
<evidence type="ECO:0000313" key="3">
    <source>
        <dbReference type="EMBL" id="GBN99519.1"/>
    </source>
</evidence>
<reference evidence="3 4" key="1">
    <citation type="journal article" date="2019" name="Sci. Rep.">
        <title>Orb-weaving spider Araneus ventricosus genome elucidates the spidroin gene catalogue.</title>
        <authorList>
            <person name="Kono N."/>
            <person name="Nakamura H."/>
            <person name="Ohtoshi R."/>
            <person name="Moran D.A.P."/>
            <person name="Shinohara A."/>
            <person name="Yoshida Y."/>
            <person name="Fujiwara M."/>
            <person name="Mori M."/>
            <person name="Tomita M."/>
            <person name="Arakawa K."/>
        </authorList>
    </citation>
    <scope>NUCLEOTIDE SEQUENCE [LARGE SCALE GENOMIC DNA]</scope>
</reference>